<keyword evidence="2" id="KW-1185">Reference proteome</keyword>
<organism evidence="1 2">
    <name type="scientific">Eumeta variegata</name>
    <name type="common">Bagworm moth</name>
    <name type="synonym">Eumeta japonica</name>
    <dbReference type="NCBI Taxonomy" id="151549"/>
    <lineage>
        <taxon>Eukaryota</taxon>
        <taxon>Metazoa</taxon>
        <taxon>Ecdysozoa</taxon>
        <taxon>Arthropoda</taxon>
        <taxon>Hexapoda</taxon>
        <taxon>Insecta</taxon>
        <taxon>Pterygota</taxon>
        <taxon>Neoptera</taxon>
        <taxon>Endopterygota</taxon>
        <taxon>Lepidoptera</taxon>
        <taxon>Glossata</taxon>
        <taxon>Ditrysia</taxon>
        <taxon>Tineoidea</taxon>
        <taxon>Psychidae</taxon>
        <taxon>Oiketicinae</taxon>
        <taxon>Eumeta</taxon>
    </lineage>
</organism>
<reference evidence="1 2" key="1">
    <citation type="journal article" date="2019" name="Commun. Biol.">
        <title>The bagworm genome reveals a unique fibroin gene that provides high tensile strength.</title>
        <authorList>
            <person name="Kono N."/>
            <person name="Nakamura H."/>
            <person name="Ohtoshi R."/>
            <person name="Tomita M."/>
            <person name="Numata K."/>
            <person name="Arakawa K."/>
        </authorList>
    </citation>
    <scope>NUCLEOTIDE SEQUENCE [LARGE SCALE GENOMIC DNA]</scope>
</reference>
<accession>A0A4C1SCU7</accession>
<name>A0A4C1SCU7_EUMVA</name>
<dbReference type="Proteomes" id="UP000299102">
    <property type="component" value="Unassembled WGS sequence"/>
</dbReference>
<gene>
    <name evidence="1" type="ORF">EVAR_74348_1</name>
</gene>
<proteinExistence type="predicted"/>
<dbReference type="OrthoDB" id="205099at2759"/>
<evidence type="ECO:0000313" key="2">
    <source>
        <dbReference type="Proteomes" id="UP000299102"/>
    </source>
</evidence>
<sequence>MNDSIKKRDMKVNVSKTKVMVFERGASRAIPRAILLILSNFATDVRNIRLLFFLVTREAARAGGTGSALLVYCSGNGLRLIQYGTYLRFYALRSERDPYP</sequence>
<evidence type="ECO:0000313" key="1">
    <source>
        <dbReference type="EMBL" id="GBP00013.1"/>
    </source>
</evidence>
<comment type="caution">
    <text evidence="1">The sequence shown here is derived from an EMBL/GenBank/DDBJ whole genome shotgun (WGS) entry which is preliminary data.</text>
</comment>
<dbReference type="EMBL" id="BGZK01000004">
    <property type="protein sequence ID" value="GBP00013.1"/>
    <property type="molecule type" value="Genomic_DNA"/>
</dbReference>
<dbReference type="AlphaFoldDB" id="A0A4C1SCU7"/>
<protein>
    <submittedName>
        <fullName evidence="1">Uncharacterized protein</fullName>
    </submittedName>
</protein>